<keyword evidence="8" id="KW-0732">Signal</keyword>
<feature type="domain" description="L,D-TPase catalytic" evidence="9">
    <location>
        <begin position="60"/>
        <end position="193"/>
    </location>
</feature>
<dbReference type="CDD" id="cd16913">
    <property type="entry name" value="YkuD_like"/>
    <property type="match status" value="1"/>
</dbReference>
<keyword evidence="3" id="KW-0808">Transferase</keyword>
<feature type="chain" id="PRO_5047335290" evidence="8">
    <location>
        <begin position="20"/>
        <end position="249"/>
    </location>
</feature>
<evidence type="ECO:0000256" key="1">
    <source>
        <dbReference type="ARBA" id="ARBA00004752"/>
    </source>
</evidence>
<name>A0ABT8QYV9_9BACT</name>
<organism evidence="10 11">
    <name type="scientific">Rhodocytophaga aerolata</name>
    <dbReference type="NCBI Taxonomy" id="455078"/>
    <lineage>
        <taxon>Bacteria</taxon>
        <taxon>Pseudomonadati</taxon>
        <taxon>Bacteroidota</taxon>
        <taxon>Cytophagia</taxon>
        <taxon>Cytophagales</taxon>
        <taxon>Rhodocytophagaceae</taxon>
        <taxon>Rhodocytophaga</taxon>
    </lineage>
</organism>
<feature type="active site" description="Proton donor/acceptor" evidence="7">
    <location>
        <position position="154"/>
    </location>
</feature>
<gene>
    <name evidence="10" type="ORF">Q0590_02125</name>
</gene>
<evidence type="ECO:0000256" key="3">
    <source>
        <dbReference type="ARBA" id="ARBA00022679"/>
    </source>
</evidence>
<feature type="signal peptide" evidence="8">
    <location>
        <begin position="1"/>
        <end position="19"/>
    </location>
</feature>
<dbReference type="Pfam" id="PF03734">
    <property type="entry name" value="YkuD"/>
    <property type="match status" value="1"/>
</dbReference>
<keyword evidence="5 7" id="KW-0573">Peptidoglycan synthesis</keyword>
<dbReference type="InterPro" id="IPR005490">
    <property type="entry name" value="LD_TPept_cat_dom"/>
</dbReference>
<evidence type="ECO:0000313" key="10">
    <source>
        <dbReference type="EMBL" id="MDO1445025.1"/>
    </source>
</evidence>
<dbReference type="Proteomes" id="UP001168528">
    <property type="component" value="Unassembled WGS sequence"/>
</dbReference>
<evidence type="ECO:0000256" key="6">
    <source>
        <dbReference type="ARBA" id="ARBA00023316"/>
    </source>
</evidence>
<evidence type="ECO:0000256" key="2">
    <source>
        <dbReference type="ARBA" id="ARBA00005992"/>
    </source>
</evidence>
<dbReference type="PANTHER" id="PTHR36699:SF1">
    <property type="entry name" value="L,D-TRANSPEPTIDASE YAFK-RELATED"/>
    <property type="match status" value="1"/>
</dbReference>
<evidence type="ECO:0000259" key="9">
    <source>
        <dbReference type="PROSITE" id="PS52029"/>
    </source>
</evidence>
<comment type="pathway">
    <text evidence="1 7">Cell wall biogenesis; peptidoglycan biosynthesis.</text>
</comment>
<dbReference type="EMBL" id="JAUKPO010000001">
    <property type="protein sequence ID" value="MDO1445025.1"/>
    <property type="molecule type" value="Genomic_DNA"/>
</dbReference>
<reference evidence="10" key="1">
    <citation type="submission" date="2023-07" db="EMBL/GenBank/DDBJ databases">
        <title>The genome sequence of Rhodocytophaga aerolata KACC 12507.</title>
        <authorList>
            <person name="Zhang X."/>
        </authorList>
    </citation>
    <scope>NUCLEOTIDE SEQUENCE</scope>
    <source>
        <strain evidence="10">KACC 12507</strain>
    </source>
</reference>
<feature type="active site" description="Nucleophile" evidence="7">
    <location>
        <position position="162"/>
    </location>
</feature>
<proteinExistence type="inferred from homology"/>
<evidence type="ECO:0000256" key="4">
    <source>
        <dbReference type="ARBA" id="ARBA00022960"/>
    </source>
</evidence>
<dbReference type="InterPro" id="IPR038063">
    <property type="entry name" value="Transpep_catalytic_dom"/>
</dbReference>
<protein>
    <submittedName>
        <fullName evidence="10">L,D-transpeptidase family protein</fullName>
    </submittedName>
</protein>
<dbReference type="PANTHER" id="PTHR36699">
    <property type="entry name" value="LD-TRANSPEPTIDASE"/>
    <property type="match status" value="1"/>
</dbReference>
<evidence type="ECO:0000256" key="5">
    <source>
        <dbReference type="ARBA" id="ARBA00022984"/>
    </source>
</evidence>
<comment type="similarity">
    <text evidence="2">Belongs to the YkuD family.</text>
</comment>
<dbReference type="RefSeq" id="WP_302035824.1">
    <property type="nucleotide sequence ID" value="NZ_JAUKPO010000001.1"/>
</dbReference>
<keyword evidence="4 7" id="KW-0133">Cell shape</keyword>
<accession>A0ABT8QYV9</accession>
<evidence type="ECO:0000313" key="11">
    <source>
        <dbReference type="Proteomes" id="UP001168528"/>
    </source>
</evidence>
<evidence type="ECO:0000256" key="8">
    <source>
        <dbReference type="SAM" id="SignalP"/>
    </source>
</evidence>
<evidence type="ECO:0000256" key="7">
    <source>
        <dbReference type="PROSITE-ProRule" id="PRU01373"/>
    </source>
</evidence>
<comment type="caution">
    <text evidence="10">The sequence shown here is derived from an EMBL/GenBank/DDBJ whole genome shotgun (WGS) entry which is preliminary data.</text>
</comment>
<keyword evidence="6 7" id="KW-0961">Cell wall biogenesis/degradation</keyword>
<dbReference type="PROSITE" id="PS52029">
    <property type="entry name" value="LD_TPASE"/>
    <property type="match status" value="1"/>
</dbReference>
<dbReference type="SUPFAM" id="SSF141523">
    <property type="entry name" value="L,D-transpeptidase catalytic domain-like"/>
    <property type="match status" value="1"/>
</dbReference>
<sequence length="249" mass="28192">MCQFMFVWLFLMASVSAFSQSGFKSQQLTYSRVKEAYQEKETHVKQVFAAKNIDVTKANLFFRAFKHERLLEVWAKPHTKNTYELVTTYPVCAISGNPGPKRKEGDYQIPEGFYYIDRFNPQSNFHLSLGINYPNASDKLLGVKGKLGGDIFIHGSCVTVGCLPMTDDFIKELYIMAVEARNTGQQQIPVHIFPAKMNEYTLTSLVHTFSADVTTAAFWAGLQKGYDLFENTRQLPTVAVTSQGAYTYK</sequence>
<keyword evidence="11" id="KW-1185">Reference proteome</keyword>